<gene>
    <name evidence="1" type="ORF">KCV03_g4348</name>
</gene>
<protein>
    <submittedName>
        <fullName evidence="1">Uncharacterized protein</fullName>
    </submittedName>
</protein>
<evidence type="ECO:0000313" key="2">
    <source>
        <dbReference type="Proteomes" id="UP000767238"/>
    </source>
</evidence>
<evidence type="ECO:0000313" key="1">
    <source>
        <dbReference type="EMBL" id="KAH0223458.1"/>
    </source>
</evidence>
<dbReference type="AlphaFoldDB" id="A0A9P8GI06"/>
<comment type="caution">
    <text evidence="1">The sequence shown here is derived from an EMBL/GenBank/DDBJ whole genome shotgun (WGS) entry which is preliminary data.</text>
</comment>
<name>A0A9P8GI06_AURME</name>
<dbReference type="EMBL" id="JAHFYH010000025">
    <property type="protein sequence ID" value="KAH0223458.1"/>
    <property type="molecule type" value="Genomic_DNA"/>
</dbReference>
<reference evidence="1" key="1">
    <citation type="journal article" date="2021" name="J Fungi (Basel)">
        <title>Virulence traits and population genomics of the black yeast Aureobasidium melanogenum.</title>
        <authorList>
            <person name="Cernosa A."/>
            <person name="Sun X."/>
            <person name="Gostincar C."/>
            <person name="Fang C."/>
            <person name="Gunde-Cimerman N."/>
            <person name="Song Z."/>
        </authorList>
    </citation>
    <scope>NUCLEOTIDE SEQUENCE</scope>
    <source>
        <strain evidence="1">EXF-8016</strain>
    </source>
</reference>
<reference evidence="1" key="2">
    <citation type="submission" date="2021-08" db="EMBL/GenBank/DDBJ databases">
        <authorList>
            <person name="Gostincar C."/>
            <person name="Sun X."/>
            <person name="Song Z."/>
            <person name="Gunde-Cimerman N."/>
        </authorList>
    </citation>
    <scope>NUCLEOTIDE SEQUENCE</scope>
    <source>
        <strain evidence="1">EXF-8016</strain>
    </source>
</reference>
<dbReference type="OrthoDB" id="9983560at2759"/>
<sequence length="80" mass="8889">MEDMEKLPSPYLTNLKALGAQISLTVTSYPNYLEHFDFYLGPLPYGNPVVNIIDVTLAGRLIPRPVIENSTSNEAFMDAT</sequence>
<dbReference type="Proteomes" id="UP000767238">
    <property type="component" value="Unassembled WGS sequence"/>
</dbReference>
<accession>A0A9P8GI06</accession>
<feature type="non-terminal residue" evidence="1">
    <location>
        <position position="80"/>
    </location>
</feature>
<organism evidence="1 2">
    <name type="scientific">Aureobasidium melanogenum</name>
    <name type="common">Aureobasidium pullulans var. melanogenum</name>
    <dbReference type="NCBI Taxonomy" id="46634"/>
    <lineage>
        <taxon>Eukaryota</taxon>
        <taxon>Fungi</taxon>
        <taxon>Dikarya</taxon>
        <taxon>Ascomycota</taxon>
        <taxon>Pezizomycotina</taxon>
        <taxon>Dothideomycetes</taxon>
        <taxon>Dothideomycetidae</taxon>
        <taxon>Dothideales</taxon>
        <taxon>Saccotheciaceae</taxon>
        <taxon>Aureobasidium</taxon>
    </lineage>
</organism>
<proteinExistence type="predicted"/>